<dbReference type="RefSeq" id="WP_049679336.1">
    <property type="nucleotide sequence ID" value="NZ_CABMMJ010000018.1"/>
</dbReference>
<dbReference type="AlphaFoldDB" id="A0AA36PPN2"/>
<comment type="caution">
    <text evidence="2">The sequence shown here is derived from an EMBL/GenBank/DDBJ whole genome shotgun (WGS) entry which is preliminary data.</text>
</comment>
<protein>
    <submittedName>
        <fullName evidence="2">Protein of uncharacterized function (DUF2732)</fullName>
    </submittedName>
</protein>
<organism evidence="2 3">
    <name type="scientific">Yersinia mollaretii</name>
    <dbReference type="NCBI Taxonomy" id="33060"/>
    <lineage>
        <taxon>Bacteria</taxon>
        <taxon>Pseudomonadati</taxon>
        <taxon>Pseudomonadota</taxon>
        <taxon>Gammaproteobacteria</taxon>
        <taxon>Enterobacterales</taxon>
        <taxon>Yersiniaceae</taxon>
        <taxon>Yersinia</taxon>
    </lineage>
</organism>
<evidence type="ECO:0000256" key="1">
    <source>
        <dbReference type="SAM" id="MobiDB-lite"/>
    </source>
</evidence>
<dbReference type="EMBL" id="CQBM01000018">
    <property type="protein sequence ID" value="CNI70832.1"/>
    <property type="molecule type" value="Genomic_DNA"/>
</dbReference>
<proteinExistence type="predicted"/>
<feature type="region of interest" description="Disordered" evidence="1">
    <location>
        <begin position="1"/>
        <end position="21"/>
    </location>
</feature>
<dbReference type="InterPro" id="IPR020126">
    <property type="entry name" value="DUF2732"/>
</dbReference>
<sequence>MQNTTQNIWMGVDPAKPGSDRSVTMMSVESMELILNEARMDERKNQAALVSSRLEEIANQILNRELNGVEAAELLNQIAEHIITQSYDQH</sequence>
<dbReference type="Pfam" id="PF10809">
    <property type="entry name" value="DUF2732"/>
    <property type="match status" value="1"/>
</dbReference>
<gene>
    <name evidence="2" type="ORF">ERS008502_04040</name>
</gene>
<evidence type="ECO:0000313" key="2">
    <source>
        <dbReference type="EMBL" id="CNI70832.1"/>
    </source>
</evidence>
<reference evidence="2 3" key="1">
    <citation type="submission" date="2015-03" db="EMBL/GenBank/DDBJ databases">
        <authorList>
            <consortium name="Pathogen Informatics"/>
            <person name="Murphy D."/>
        </authorList>
    </citation>
    <scope>NUCLEOTIDE SEQUENCE [LARGE SCALE GENOMIC DNA]</scope>
    <source>
        <strain evidence="2 3">FE82747</strain>
    </source>
</reference>
<evidence type="ECO:0000313" key="3">
    <source>
        <dbReference type="Proteomes" id="UP000040841"/>
    </source>
</evidence>
<name>A0AA36PPN2_YERMO</name>
<accession>A0AA36PPN2</accession>
<dbReference type="Proteomes" id="UP000040841">
    <property type="component" value="Unassembled WGS sequence"/>
</dbReference>